<evidence type="ECO:0000256" key="24">
    <source>
        <dbReference type="ARBA" id="ARBA00044770"/>
    </source>
</evidence>
<evidence type="ECO:0000256" key="9">
    <source>
        <dbReference type="ARBA" id="ARBA00022645"/>
    </source>
</evidence>
<evidence type="ECO:0000256" key="3">
    <source>
        <dbReference type="ARBA" id="ARBA00007090"/>
    </source>
</evidence>
<dbReference type="InterPro" id="IPR023346">
    <property type="entry name" value="Lysozyme-like_dom_sf"/>
</dbReference>
<dbReference type="InterPro" id="IPR036950">
    <property type="entry name" value="PBP_transglycosylase"/>
</dbReference>
<dbReference type="SUPFAM" id="SSF56601">
    <property type="entry name" value="beta-lactamase/transpeptidase-like"/>
    <property type="match status" value="1"/>
</dbReference>
<dbReference type="NCBIfam" id="TIGR02074">
    <property type="entry name" value="PBP_1a_fam"/>
    <property type="match status" value="1"/>
</dbReference>
<feature type="domain" description="Glycosyl transferase family 51" evidence="29">
    <location>
        <begin position="56"/>
        <end position="229"/>
    </location>
</feature>
<keyword evidence="22" id="KW-0961">Cell wall biogenesis/degradation</keyword>
<protein>
    <recommendedName>
        <fullName evidence="6">Penicillin-binding protein 1A</fullName>
        <ecNumber evidence="24">2.4.99.28</ecNumber>
        <ecNumber evidence="5">3.4.16.4</ecNumber>
    </recommendedName>
</protein>
<evidence type="ECO:0000259" key="28">
    <source>
        <dbReference type="Pfam" id="PF00905"/>
    </source>
</evidence>
<dbReference type="EC" id="2.4.99.28" evidence="24"/>
<name>A0A935Q372_9PROT</name>
<keyword evidence="20" id="KW-0046">Antibiotic resistance</keyword>
<dbReference type="PANTHER" id="PTHR32282">
    <property type="entry name" value="BINDING PROTEIN TRANSPEPTIDASE, PUTATIVE-RELATED"/>
    <property type="match status" value="1"/>
</dbReference>
<comment type="pathway">
    <text evidence="26">Glycan biosynthesis.</text>
</comment>
<dbReference type="GO" id="GO:0009252">
    <property type="term" value="P:peptidoglycan biosynthetic process"/>
    <property type="evidence" value="ECO:0007669"/>
    <property type="project" value="UniProtKB-KW"/>
</dbReference>
<comment type="catalytic activity">
    <reaction evidence="23">
        <text>Preferential cleavage: (Ac)2-L-Lys-D-Ala-|-D-Ala. Also transpeptidation of peptidyl-alanyl moieties that are N-acyl substituents of D-alanine.</text>
        <dbReference type="EC" id="3.4.16.4"/>
    </reaction>
</comment>
<dbReference type="AlphaFoldDB" id="A0A935Q372"/>
<dbReference type="GO" id="GO:0009002">
    <property type="term" value="F:serine-type D-Ala-D-Ala carboxypeptidase activity"/>
    <property type="evidence" value="ECO:0007669"/>
    <property type="project" value="UniProtKB-EC"/>
</dbReference>
<dbReference type="GO" id="GO:0046677">
    <property type="term" value="P:response to antibiotic"/>
    <property type="evidence" value="ECO:0007669"/>
    <property type="project" value="UniProtKB-KW"/>
</dbReference>
<evidence type="ECO:0000256" key="11">
    <source>
        <dbReference type="ARBA" id="ARBA00022676"/>
    </source>
</evidence>
<gene>
    <name evidence="31" type="ORF">IPJ27_16690</name>
</gene>
<evidence type="ECO:0000256" key="20">
    <source>
        <dbReference type="ARBA" id="ARBA00023251"/>
    </source>
</evidence>
<evidence type="ECO:0000256" key="27">
    <source>
        <dbReference type="SAM" id="MobiDB-lite"/>
    </source>
</evidence>
<keyword evidence="7" id="KW-1003">Cell membrane</keyword>
<organism evidence="31 32">
    <name type="scientific">Candidatus Accumulibacter proximus</name>
    <dbReference type="NCBI Taxonomy" id="2954385"/>
    <lineage>
        <taxon>Bacteria</taxon>
        <taxon>Pseudomonadati</taxon>
        <taxon>Pseudomonadota</taxon>
        <taxon>Betaproteobacteria</taxon>
        <taxon>Candidatus Accumulibacter</taxon>
    </lineage>
</organism>
<keyword evidence="8" id="KW-0997">Cell inner membrane</keyword>
<evidence type="ECO:0000313" key="32">
    <source>
        <dbReference type="Proteomes" id="UP000697998"/>
    </source>
</evidence>
<evidence type="ECO:0000256" key="23">
    <source>
        <dbReference type="ARBA" id="ARBA00034000"/>
    </source>
</evidence>
<keyword evidence="18" id="KW-1133">Transmembrane helix</keyword>
<dbReference type="GO" id="GO:0030288">
    <property type="term" value="C:outer membrane-bounded periplasmic space"/>
    <property type="evidence" value="ECO:0007669"/>
    <property type="project" value="TreeGrafter"/>
</dbReference>
<keyword evidence="14" id="KW-0378">Hydrolase</keyword>
<evidence type="ECO:0000313" key="31">
    <source>
        <dbReference type="EMBL" id="MBK7676245.1"/>
    </source>
</evidence>
<feature type="domain" description="Penicillin-binding protein OB-like" evidence="30">
    <location>
        <begin position="316"/>
        <end position="420"/>
    </location>
</feature>
<dbReference type="FunFam" id="1.10.3810.10:FF:000003">
    <property type="entry name" value="Penicillin-binding protein 1a"/>
    <property type="match status" value="1"/>
</dbReference>
<evidence type="ECO:0000256" key="18">
    <source>
        <dbReference type="ARBA" id="ARBA00022989"/>
    </source>
</evidence>
<keyword evidence="16" id="KW-0735">Signal-anchor</keyword>
<comment type="catalytic activity">
    <reaction evidence="25">
        <text>[GlcNAc-(1-&gt;4)-Mur2Ac(oyl-L-Ala-gamma-D-Glu-L-Lys-D-Ala-D-Ala)](n)-di-trans,octa-cis-undecaprenyl diphosphate + beta-D-GlcNAc-(1-&gt;4)-Mur2Ac(oyl-L-Ala-gamma-D-Glu-L-Lys-D-Ala-D-Ala)-di-trans,octa-cis-undecaprenyl diphosphate = [GlcNAc-(1-&gt;4)-Mur2Ac(oyl-L-Ala-gamma-D-Glu-L-Lys-D-Ala-D-Ala)](n+1)-di-trans,octa-cis-undecaprenyl diphosphate + di-trans,octa-cis-undecaprenyl diphosphate + H(+)</text>
        <dbReference type="Rhea" id="RHEA:23708"/>
        <dbReference type="Rhea" id="RHEA-COMP:9602"/>
        <dbReference type="Rhea" id="RHEA-COMP:9603"/>
        <dbReference type="ChEBI" id="CHEBI:15378"/>
        <dbReference type="ChEBI" id="CHEBI:58405"/>
        <dbReference type="ChEBI" id="CHEBI:60033"/>
        <dbReference type="ChEBI" id="CHEBI:78435"/>
        <dbReference type="EC" id="2.4.99.28"/>
    </reaction>
</comment>
<evidence type="ECO:0000256" key="16">
    <source>
        <dbReference type="ARBA" id="ARBA00022968"/>
    </source>
</evidence>
<dbReference type="GO" id="GO:0005886">
    <property type="term" value="C:plasma membrane"/>
    <property type="evidence" value="ECO:0007669"/>
    <property type="project" value="UniProtKB-SubCell"/>
</dbReference>
<evidence type="ECO:0000256" key="12">
    <source>
        <dbReference type="ARBA" id="ARBA00022679"/>
    </source>
</evidence>
<keyword evidence="17" id="KW-0573">Peptidoglycan synthesis</keyword>
<dbReference type="Gene3D" id="3.40.710.10">
    <property type="entry name" value="DD-peptidase/beta-lactamase superfamily"/>
    <property type="match status" value="2"/>
</dbReference>
<comment type="similarity">
    <text evidence="4">In the N-terminal section; belongs to the glycosyltransferase 51 family.</text>
</comment>
<comment type="caution">
    <text evidence="31">The sequence shown here is derived from an EMBL/GenBank/DDBJ whole genome shotgun (WGS) entry which is preliminary data.</text>
</comment>
<evidence type="ECO:0000256" key="6">
    <source>
        <dbReference type="ARBA" id="ARBA00018638"/>
    </source>
</evidence>
<comment type="similarity">
    <text evidence="3">In the C-terminal section; belongs to the transpeptidase family.</text>
</comment>
<keyword evidence="10" id="KW-0645">Protease</keyword>
<evidence type="ECO:0000256" key="21">
    <source>
        <dbReference type="ARBA" id="ARBA00023268"/>
    </source>
</evidence>
<reference evidence="31 32" key="1">
    <citation type="submission" date="2020-10" db="EMBL/GenBank/DDBJ databases">
        <title>Connecting structure to function with the recovery of over 1000 high-quality activated sludge metagenome-assembled genomes encoding full-length rRNA genes using long-read sequencing.</title>
        <authorList>
            <person name="Singleton C.M."/>
            <person name="Petriglieri F."/>
            <person name="Kristensen J.M."/>
            <person name="Kirkegaard R.H."/>
            <person name="Michaelsen T.Y."/>
            <person name="Andersen M.H."/>
            <person name="Karst S.M."/>
            <person name="Dueholm M.S."/>
            <person name="Nielsen P.H."/>
            <person name="Albertsen M."/>
        </authorList>
    </citation>
    <scope>NUCLEOTIDE SEQUENCE [LARGE SCALE GENOMIC DNA]</scope>
    <source>
        <strain evidence="31">EsbW_18-Q3-R4-48_BATAC.285</strain>
    </source>
</reference>
<keyword evidence="15" id="KW-0133">Cell shape</keyword>
<feature type="region of interest" description="Disordered" evidence="27">
    <location>
        <begin position="720"/>
        <end position="760"/>
    </location>
</feature>
<dbReference type="Pfam" id="PF17092">
    <property type="entry name" value="PCB_OB"/>
    <property type="match status" value="1"/>
</dbReference>
<dbReference type="InterPro" id="IPR031376">
    <property type="entry name" value="PCB_OB"/>
</dbReference>
<dbReference type="Pfam" id="PF00912">
    <property type="entry name" value="Transgly"/>
    <property type="match status" value="1"/>
</dbReference>
<keyword evidence="11" id="KW-0328">Glycosyltransferase</keyword>
<keyword evidence="13" id="KW-0812">Transmembrane</keyword>
<dbReference type="EMBL" id="JADJMH010000018">
    <property type="protein sequence ID" value="MBK7676245.1"/>
    <property type="molecule type" value="Genomic_DNA"/>
</dbReference>
<evidence type="ECO:0000256" key="22">
    <source>
        <dbReference type="ARBA" id="ARBA00023316"/>
    </source>
</evidence>
<dbReference type="EC" id="3.4.16.4" evidence="5"/>
<dbReference type="InterPro" id="IPR012338">
    <property type="entry name" value="Beta-lactam/transpept-like"/>
</dbReference>
<evidence type="ECO:0000256" key="2">
    <source>
        <dbReference type="ARBA" id="ARBA00004752"/>
    </source>
</evidence>
<feature type="domain" description="Penicillin-binding protein transpeptidase" evidence="28">
    <location>
        <begin position="423"/>
        <end position="667"/>
    </location>
</feature>
<evidence type="ECO:0000256" key="19">
    <source>
        <dbReference type="ARBA" id="ARBA00023136"/>
    </source>
</evidence>
<keyword evidence="9" id="KW-0121">Carboxypeptidase</keyword>
<evidence type="ECO:0000256" key="7">
    <source>
        <dbReference type="ARBA" id="ARBA00022475"/>
    </source>
</evidence>
<dbReference type="GO" id="GO:0008658">
    <property type="term" value="F:penicillin binding"/>
    <property type="evidence" value="ECO:0007669"/>
    <property type="project" value="InterPro"/>
</dbReference>
<comment type="subcellular location">
    <subcellularLocation>
        <location evidence="1">Cell inner membrane</location>
        <topology evidence="1">Single-pass type II membrane protein</topology>
    </subcellularLocation>
</comment>
<dbReference type="InterPro" id="IPR050396">
    <property type="entry name" value="Glycosyltr_51/Transpeptidase"/>
</dbReference>
<dbReference type="PANTHER" id="PTHR32282:SF27">
    <property type="entry name" value="PENICILLIN-BINDING PROTEIN 1A"/>
    <property type="match status" value="1"/>
</dbReference>
<dbReference type="GO" id="GO:0008360">
    <property type="term" value="P:regulation of cell shape"/>
    <property type="evidence" value="ECO:0007669"/>
    <property type="project" value="UniProtKB-KW"/>
</dbReference>
<evidence type="ECO:0000259" key="30">
    <source>
        <dbReference type="Pfam" id="PF17092"/>
    </source>
</evidence>
<dbReference type="InterPro" id="IPR001460">
    <property type="entry name" value="PCN-bd_Tpept"/>
</dbReference>
<keyword evidence="19" id="KW-0472">Membrane</keyword>
<accession>A0A935Q372</accession>
<proteinExistence type="inferred from homology"/>
<evidence type="ECO:0000256" key="13">
    <source>
        <dbReference type="ARBA" id="ARBA00022692"/>
    </source>
</evidence>
<dbReference type="GO" id="GO:0006508">
    <property type="term" value="P:proteolysis"/>
    <property type="evidence" value="ECO:0007669"/>
    <property type="project" value="UniProtKB-KW"/>
</dbReference>
<sequence length="760" mass="84525">MRWLIYPIVAVLGFAAIAIAMVVVVFSLTYPNLPSLEILTDYRPKIPLRIFTADGYLLGEFGEERRAVVSIHEVPAIMKQAILAAEDERFYQHGGVDTMGVLRALHANLLSGGKRQGASTITQQVAKNFFLSSEKTYTRKFYEALLSLKIEHNLSKDQIFELYINQIFLGQRAYGFAAAAQIYFGKPLTELTLAETAMLAGLPKAPSAYNPVVNPKRARIRQQYVLHRMRELGFISEAQHEAALEQALIIRRDVTGTPIHAEFVTEMARQIAAERFPDDVYTRGLRVYTTIVKDDQDAAHASVRRGVLDYDRRHGYRGAEAYVDLGETKSEQDEALEELLLDFQDAEDLQPAIVLQADTKKIRAYRRGGEVITISGDGLKFAAPMIEDKAPPNKRIRRGAIIRVQADEKNNWRIVQMPEVEAAFLAADPRDGAVRALVGGFDFNRNKFNHVTQAWRQPGSSFKAFIYSAALERGFTPASIINDEPISFPSTVTGSQAWEPKNYDGKYEGPMRMRTALAKSKNMVSIRLLQASGVRFVQDYITRFGFEASRHPPYLTMALGAGSVTPWEMVAAYAVFANGGYRIRPYIVREIQDDKKQVLARAEPVTAGDDHLRAIDPRNAYLMDSMLRDVTIYGTAARASATLKRRDLAGKTGTTNEHVDAWFCGYQQTVVGCSWIGFDQPRNLGKGETGGTAALPTWIAFMAKVLKDVPESFLPAPEGLVTVPDSSSGNGPAEELFYRENAPAALEPEPPLDDSIKPED</sequence>
<evidence type="ECO:0000256" key="14">
    <source>
        <dbReference type="ARBA" id="ARBA00022801"/>
    </source>
</evidence>
<evidence type="ECO:0000259" key="29">
    <source>
        <dbReference type="Pfam" id="PF00912"/>
    </source>
</evidence>
<evidence type="ECO:0000256" key="26">
    <source>
        <dbReference type="ARBA" id="ARBA00060592"/>
    </source>
</evidence>
<comment type="pathway">
    <text evidence="2">Cell wall biogenesis; peptidoglycan biosynthesis.</text>
</comment>
<dbReference type="Proteomes" id="UP000697998">
    <property type="component" value="Unassembled WGS sequence"/>
</dbReference>
<dbReference type="GO" id="GO:0071555">
    <property type="term" value="P:cell wall organization"/>
    <property type="evidence" value="ECO:0007669"/>
    <property type="project" value="UniProtKB-KW"/>
</dbReference>
<dbReference type="Pfam" id="PF00905">
    <property type="entry name" value="Transpeptidase"/>
    <property type="match status" value="1"/>
</dbReference>
<evidence type="ECO:0000256" key="10">
    <source>
        <dbReference type="ARBA" id="ARBA00022670"/>
    </source>
</evidence>
<evidence type="ECO:0000256" key="4">
    <source>
        <dbReference type="ARBA" id="ARBA00007739"/>
    </source>
</evidence>
<dbReference type="GO" id="GO:0008955">
    <property type="term" value="F:peptidoglycan glycosyltransferase activity"/>
    <property type="evidence" value="ECO:0007669"/>
    <property type="project" value="UniProtKB-EC"/>
</dbReference>
<dbReference type="SUPFAM" id="SSF53955">
    <property type="entry name" value="Lysozyme-like"/>
    <property type="match status" value="1"/>
</dbReference>
<evidence type="ECO:0000256" key="5">
    <source>
        <dbReference type="ARBA" id="ARBA00012448"/>
    </source>
</evidence>
<evidence type="ECO:0000256" key="15">
    <source>
        <dbReference type="ARBA" id="ARBA00022960"/>
    </source>
</evidence>
<evidence type="ECO:0000256" key="25">
    <source>
        <dbReference type="ARBA" id="ARBA00049902"/>
    </source>
</evidence>
<keyword evidence="21" id="KW-0511">Multifunctional enzyme</keyword>
<keyword evidence="12" id="KW-0808">Transferase</keyword>
<evidence type="ECO:0000256" key="1">
    <source>
        <dbReference type="ARBA" id="ARBA00004249"/>
    </source>
</evidence>
<dbReference type="InterPro" id="IPR001264">
    <property type="entry name" value="Glyco_trans_51"/>
</dbReference>
<evidence type="ECO:0000256" key="17">
    <source>
        <dbReference type="ARBA" id="ARBA00022984"/>
    </source>
</evidence>
<dbReference type="Gene3D" id="1.10.3810.10">
    <property type="entry name" value="Biosynthetic peptidoglycan transglycosylase-like"/>
    <property type="match status" value="1"/>
</dbReference>
<evidence type="ECO:0000256" key="8">
    <source>
        <dbReference type="ARBA" id="ARBA00022519"/>
    </source>
</evidence>